<name>A0AAP2CJL6_9BACT</name>
<dbReference type="RefSeq" id="WP_213946778.1">
    <property type="nucleotide sequence ID" value="NZ_JAHCMY010000024.1"/>
</dbReference>
<dbReference type="SUPFAM" id="SSF56563">
    <property type="entry name" value="Major capsid protein gp5"/>
    <property type="match status" value="1"/>
</dbReference>
<proteinExistence type="predicted"/>
<keyword evidence="2" id="KW-0175">Coiled coil</keyword>
<dbReference type="AlphaFoldDB" id="A0AAP2CJL6"/>
<gene>
    <name evidence="4" type="ORF">KI659_17995</name>
</gene>
<accession>A0AAP2CJL6</accession>
<dbReference type="InterPro" id="IPR024455">
    <property type="entry name" value="Phage_capsid"/>
</dbReference>
<dbReference type="EMBL" id="JAHCMY010000024">
    <property type="protein sequence ID" value="MBS9525918.1"/>
    <property type="molecule type" value="Genomic_DNA"/>
</dbReference>
<feature type="coiled-coil region" evidence="2">
    <location>
        <begin position="4"/>
        <end position="60"/>
    </location>
</feature>
<feature type="domain" description="Phage capsid-like C-terminal" evidence="3">
    <location>
        <begin position="155"/>
        <end position="403"/>
    </location>
</feature>
<comment type="subcellular location">
    <subcellularLocation>
        <location evidence="1">Virion</location>
    </subcellularLocation>
</comment>
<evidence type="ECO:0000259" key="3">
    <source>
        <dbReference type="Pfam" id="PF05065"/>
    </source>
</evidence>
<sequence length="412" mass="44098">MKKSVELRKQLSELDKEIKGLLDSAKAESRNFTESEQTTFDSKYEEAEALKRSIEQAEKVEAFEARQAGNVGVTAPNVTKSKEAYSIIGHINAVRSGKLDGIFAEAQAEAVNELRSAGVAVNETANTVLIPASRSFAAGATTKGEALVGTEKVGLIESLFEGSLLQKAGAQYMTGLVGNVDMPKVGTFDDAVWADELEKVGKKSGTIGTVPLRPNRLSAPYVLSNQLLIQSTPSIDAVVRGEIQKKIQKALDERFVALMLASGEVKGVEMGANGGAIDYAKVMEFIQNVGESEADMSNAKFLLNYKIYSAVKQLAKGNTDNLVLVDGKLDGFDFIASNRIPSNLAKGTGTNLSAMLFGDFSSVVVGQWGGIALTVDPYTLADEGATKLTLNSYFDIKDRYENAKAVAKDIEA</sequence>
<evidence type="ECO:0000313" key="4">
    <source>
        <dbReference type="EMBL" id="MBS9525918.1"/>
    </source>
</evidence>
<reference evidence="4 5" key="1">
    <citation type="submission" date="2021-05" db="EMBL/GenBank/DDBJ databases">
        <authorList>
            <person name="Zhang Z.D."/>
            <person name="Osman G."/>
        </authorList>
    </citation>
    <scope>NUCLEOTIDE SEQUENCE [LARGE SCALE GENOMIC DNA]</scope>
    <source>
        <strain evidence="4 5">KCTC 32217</strain>
    </source>
</reference>
<evidence type="ECO:0000313" key="5">
    <source>
        <dbReference type="Proteomes" id="UP001319104"/>
    </source>
</evidence>
<evidence type="ECO:0000256" key="1">
    <source>
        <dbReference type="ARBA" id="ARBA00004328"/>
    </source>
</evidence>
<protein>
    <submittedName>
        <fullName evidence="4">Phage major capsid protein</fullName>
    </submittedName>
</protein>
<organism evidence="4 5">
    <name type="scientific">Litoribacter ruber</name>
    <dbReference type="NCBI Taxonomy" id="702568"/>
    <lineage>
        <taxon>Bacteria</taxon>
        <taxon>Pseudomonadati</taxon>
        <taxon>Bacteroidota</taxon>
        <taxon>Cytophagia</taxon>
        <taxon>Cytophagales</taxon>
        <taxon>Cyclobacteriaceae</taxon>
        <taxon>Litoribacter</taxon>
    </lineage>
</organism>
<dbReference type="Pfam" id="PF05065">
    <property type="entry name" value="Phage_capsid"/>
    <property type="match status" value="1"/>
</dbReference>
<keyword evidence="5" id="KW-1185">Reference proteome</keyword>
<comment type="caution">
    <text evidence="4">The sequence shown here is derived from an EMBL/GenBank/DDBJ whole genome shotgun (WGS) entry which is preliminary data.</text>
</comment>
<dbReference type="NCBIfam" id="TIGR01554">
    <property type="entry name" value="major_cap_HK97"/>
    <property type="match status" value="1"/>
</dbReference>
<evidence type="ECO:0000256" key="2">
    <source>
        <dbReference type="SAM" id="Coils"/>
    </source>
</evidence>
<dbReference type="InterPro" id="IPR054612">
    <property type="entry name" value="Phage_capsid-like_C"/>
</dbReference>
<dbReference type="Proteomes" id="UP001319104">
    <property type="component" value="Unassembled WGS sequence"/>
</dbReference>